<name>A0ABD0J710_9CAEN</name>
<sequence>SKLSQTPRPCPCVPHTLSQIQVTERVREWKEELGITIPPDKEFLNVWGNEAQLALLRAKGSRSRDQRSANKAKATASQSKAKLKAQKSKTKV</sequence>
<comment type="caution">
    <text evidence="2">The sequence shown here is derived from an EMBL/GenBank/DDBJ whole genome shotgun (WGS) entry which is preliminary data.</text>
</comment>
<organism evidence="2 3">
    <name type="scientific">Batillaria attramentaria</name>
    <dbReference type="NCBI Taxonomy" id="370345"/>
    <lineage>
        <taxon>Eukaryota</taxon>
        <taxon>Metazoa</taxon>
        <taxon>Spiralia</taxon>
        <taxon>Lophotrochozoa</taxon>
        <taxon>Mollusca</taxon>
        <taxon>Gastropoda</taxon>
        <taxon>Caenogastropoda</taxon>
        <taxon>Sorbeoconcha</taxon>
        <taxon>Cerithioidea</taxon>
        <taxon>Batillariidae</taxon>
        <taxon>Batillaria</taxon>
    </lineage>
</organism>
<evidence type="ECO:0000256" key="1">
    <source>
        <dbReference type="SAM" id="MobiDB-lite"/>
    </source>
</evidence>
<gene>
    <name evidence="2" type="ORF">BaRGS_00038207</name>
</gene>
<feature type="non-terminal residue" evidence="2">
    <location>
        <position position="1"/>
    </location>
</feature>
<evidence type="ECO:0000313" key="3">
    <source>
        <dbReference type="Proteomes" id="UP001519460"/>
    </source>
</evidence>
<evidence type="ECO:0000313" key="2">
    <source>
        <dbReference type="EMBL" id="KAK7463222.1"/>
    </source>
</evidence>
<feature type="compositionally biased region" description="Basic residues" evidence="1">
    <location>
        <begin position="81"/>
        <end position="92"/>
    </location>
</feature>
<proteinExistence type="predicted"/>
<feature type="compositionally biased region" description="Low complexity" evidence="1">
    <location>
        <begin position="69"/>
        <end position="80"/>
    </location>
</feature>
<accession>A0ABD0J710</accession>
<keyword evidence="3" id="KW-1185">Reference proteome</keyword>
<protein>
    <submittedName>
        <fullName evidence="2">Uncharacterized protein</fullName>
    </submittedName>
</protein>
<reference evidence="2 3" key="1">
    <citation type="journal article" date="2023" name="Sci. Data">
        <title>Genome assembly of the Korean intertidal mud-creeper Batillaria attramentaria.</title>
        <authorList>
            <person name="Patra A.K."/>
            <person name="Ho P.T."/>
            <person name="Jun S."/>
            <person name="Lee S.J."/>
            <person name="Kim Y."/>
            <person name="Won Y.J."/>
        </authorList>
    </citation>
    <scope>NUCLEOTIDE SEQUENCE [LARGE SCALE GENOMIC DNA]</scope>
    <source>
        <strain evidence="2">Wonlab-2016</strain>
    </source>
</reference>
<dbReference type="AlphaFoldDB" id="A0ABD0J710"/>
<feature type="region of interest" description="Disordered" evidence="1">
    <location>
        <begin position="57"/>
        <end position="92"/>
    </location>
</feature>
<dbReference type="Proteomes" id="UP001519460">
    <property type="component" value="Unassembled WGS sequence"/>
</dbReference>
<dbReference type="EMBL" id="JACVVK020000606">
    <property type="protein sequence ID" value="KAK7463222.1"/>
    <property type="molecule type" value="Genomic_DNA"/>
</dbReference>